<gene>
    <name evidence="6" type="ORF">H261_22128</name>
</gene>
<keyword evidence="6" id="KW-0223">Dioxygenase</keyword>
<dbReference type="InterPro" id="IPR036922">
    <property type="entry name" value="Rieske_2Fe-2S_sf"/>
</dbReference>
<dbReference type="EMBL" id="AONQ01000113">
    <property type="protein sequence ID" value="EME67717.1"/>
    <property type="molecule type" value="Genomic_DNA"/>
</dbReference>
<dbReference type="PROSITE" id="PS51296">
    <property type="entry name" value="RIESKE"/>
    <property type="match status" value="1"/>
</dbReference>
<dbReference type="Gene3D" id="2.102.10.10">
    <property type="entry name" value="Rieske [2Fe-2S] iron-sulphur domain"/>
    <property type="match status" value="1"/>
</dbReference>
<evidence type="ECO:0000256" key="1">
    <source>
        <dbReference type="ARBA" id="ARBA00022714"/>
    </source>
</evidence>
<dbReference type="GO" id="GO:0046872">
    <property type="term" value="F:metal ion binding"/>
    <property type="evidence" value="ECO:0007669"/>
    <property type="project" value="UniProtKB-KW"/>
</dbReference>
<dbReference type="AlphaFoldDB" id="M2ZK85"/>
<evidence type="ECO:0000256" key="3">
    <source>
        <dbReference type="ARBA" id="ARBA00023004"/>
    </source>
</evidence>
<proteinExistence type="predicted"/>
<name>M2ZK85_9PROT</name>
<dbReference type="PATRIC" id="fig|1244869.3.peg.4346"/>
<evidence type="ECO:0000256" key="2">
    <source>
        <dbReference type="ARBA" id="ARBA00022723"/>
    </source>
</evidence>
<reference evidence="6 7" key="1">
    <citation type="journal article" date="2014" name="Genome Announc.">
        <title>Draft Genome Sequence of Magnetospirillum sp. Strain SO-1, a Freshwater Magnetotactic Bacterium Isolated from the Ol'khovka River, Russia.</title>
        <authorList>
            <person name="Grouzdev D.S."/>
            <person name="Dziuba M.V."/>
            <person name="Sukhacheva M.S."/>
            <person name="Mardanov A.V."/>
            <person name="Beletskiy A.V."/>
            <person name="Kuznetsov B.B."/>
            <person name="Skryabin K.G."/>
        </authorList>
    </citation>
    <scope>NUCLEOTIDE SEQUENCE [LARGE SCALE GENOMIC DNA]</scope>
    <source>
        <strain evidence="6 7">SO-1</strain>
    </source>
</reference>
<evidence type="ECO:0000313" key="6">
    <source>
        <dbReference type="EMBL" id="EME67717.1"/>
    </source>
</evidence>
<dbReference type="eggNOG" id="COG2146">
    <property type="taxonomic scope" value="Bacteria"/>
</dbReference>
<dbReference type="InterPro" id="IPR017941">
    <property type="entry name" value="Rieske_2Fe-2S"/>
</dbReference>
<keyword evidence="1" id="KW-0001">2Fe-2S</keyword>
<dbReference type="Pfam" id="PF00355">
    <property type="entry name" value="Rieske"/>
    <property type="match status" value="1"/>
</dbReference>
<dbReference type="Proteomes" id="UP000011744">
    <property type="component" value="Unassembled WGS sequence"/>
</dbReference>
<sequence length="88" mass="9732">MVVDGKRVFVVRKGGQVFGYVNSCPHVGAPLNLEDDRFLDLFQTSILCANHFALFEIEDGRCVRGPCLGRSLEPFPVEIRDGLVVPKA</sequence>
<evidence type="ECO:0000259" key="5">
    <source>
        <dbReference type="PROSITE" id="PS51296"/>
    </source>
</evidence>
<feature type="domain" description="Rieske" evidence="5">
    <location>
        <begin position="1"/>
        <end position="86"/>
    </location>
</feature>
<dbReference type="PANTHER" id="PTHR40261">
    <property type="match status" value="1"/>
</dbReference>
<keyword evidence="4" id="KW-0411">Iron-sulfur</keyword>
<comment type="caution">
    <text evidence="6">The sequence shown here is derived from an EMBL/GenBank/DDBJ whole genome shotgun (WGS) entry which is preliminary data.</text>
</comment>
<keyword evidence="6" id="KW-0560">Oxidoreductase</keyword>
<dbReference type="PANTHER" id="PTHR40261:SF1">
    <property type="entry name" value="RIESKE DOMAIN-CONTAINING PROTEIN"/>
    <property type="match status" value="1"/>
</dbReference>
<dbReference type="SUPFAM" id="SSF50022">
    <property type="entry name" value="ISP domain"/>
    <property type="match status" value="1"/>
</dbReference>
<evidence type="ECO:0000256" key="4">
    <source>
        <dbReference type="ARBA" id="ARBA00023014"/>
    </source>
</evidence>
<keyword evidence="2" id="KW-0479">Metal-binding</keyword>
<keyword evidence="3" id="KW-0408">Iron</keyword>
<dbReference type="GO" id="GO:0051537">
    <property type="term" value="F:2 iron, 2 sulfur cluster binding"/>
    <property type="evidence" value="ECO:0007669"/>
    <property type="project" value="UniProtKB-KW"/>
</dbReference>
<dbReference type="STRING" id="1244869.H261_22128"/>
<accession>M2ZK85</accession>
<dbReference type="CDD" id="cd03467">
    <property type="entry name" value="Rieske"/>
    <property type="match status" value="1"/>
</dbReference>
<dbReference type="GO" id="GO:0051213">
    <property type="term" value="F:dioxygenase activity"/>
    <property type="evidence" value="ECO:0007669"/>
    <property type="project" value="UniProtKB-KW"/>
</dbReference>
<organism evidence="6 7">
    <name type="scientific">Paramagnetospirillum caucaseum</name>
    <dbReference type="NCBI Taxonomy" id="1244869"/>
    <lineage>
        <taxon>Bacteria</taxon>
        <taxon>Pseudomonadati</taxon>
        <taxon>Pseudomonadota</taxon>
        <taxon>Alphaproteobacteria</taxon>
        <taxon>Rhodospirillales</taxon>
        <taxon>Magnetospirillaceae</taxon>
        <taxon>Paramagnetospirillum</taxon>
    </lineage>
</organism>
<protein>
    <submittedName>
        <fullName evidence="6">Ferredoxin subunits of nitrite reductase and ring-hydroxylating dioxygenase</fullName>
    </submittedName>
</protein>
<evidence type="ECO:0000313" key="7">
    <source>
        <dbReference type="Proteomes" id="UP000011744"/>
    </source>
</evidence>
<keyword evidence="7" id="KW-1185">Reference proteome</keyword>